<evidence type="ECO:0000313" key="3">
    <source>
        <dbReference type="Proteomes" id="UP001162156"/>
    </source>
</evidence>
<dbReference type="Pfam" id="PF00134">
    <property type="entry name" value="Cyclin_N"/>
    <property type="match status" value="1"/>
</dbReference>
<dbReference type="Gene3D" id="1.10.472.10">
    <property type="entry name" value="Cyclin-like"/>
    <property type="match status" value="2"/>
</dbReference>
<sequence length="326" mass="38155">MDTSRAMDQRSKRRGWPSPDALNMKPIAFNLEEALAIENTYRPNLLVIQQDLLPWEVTLNDRDSAIHRLRFLRVWFDLPQSVFFTAVTYLDLFLSRMKVQEKYIRCLAISCIHAAAEKEGYSLDDHKLEAASRNVCSIRDMLRMSDIVKEKLRYFINIYDRSATCADFLTIFLEVLEYISRRWEVRLHASEVLKKDQLLVRLEVLLSDSRSAYFRSSILALVLIKLELEGLMAQAVSSRSMYFVGELIQLLAAIRELQLTCKIKTNELVNCYHNASIVLKHYDDSARIRCIANPMWSYRPSFYKGNFYRTFQVPLDIIEEQNQIFP</sequence>
<keyword evidence="3" id="KW-1185">Reference proteome</keyword>
<dbReference type="EMBL" id="JANEYF010003657">
    <property type="protein sequence ID" value="KAJ8934890.1"/>
    <property type="molecule type" value="Genomic_DNA"/>
</dbReference>
<evidence type="ECO:0000259" key="1">
    <source>
        <dbReference type="Pfam" id="PF00134"/>
    </source>
</evidence>
<dbReference type="InterPro" id="IPR006671">
    <property type="entry name" value="Cyclin_N"/>
</dbReference>
<dbReference type="Proteomes" id="UP001162156">
    <property type="component" value="Unassembled WGS sequence"/>
</dbReference>
<dbReference type="SUPFAM" id="SSF47954">
    <property type="entry name" value="Cyclin-like"/>
    <property type="match status" value="1"/>
</dbReference>
<reference evidence="2" key="1">
    <citation type="journal article" date="2023" name="Insect Mol. Biol.">
        <title>Genome sequencing provides insights into the evolution of gene families encoding plant cell wall-degrading enzymes in longhorned beetles.</title>
        <authorList>
            <person name="Shin N.R."/>
            <person name="Okamura Y."/>
            <person name="Kirsch R."/>
            <person name="Pauchet Y."/>
        </authorList>
    </citation>
    <scope>NUCLEOTIDE SEQUENCE</scope>
    <source>
        <strain evidence="2">RBIC_L_NR</strain>
    </source>
</reference>
<accession>A0AAV8XA62</accession>
<evidence type="ECO:0000313" key="2">
    <source>
        <dbReference type="EMBL" id="KAJ8934890.1"/>
    </source>
</evidence>
<dbReference type="InterPro" id="IPR036915">
    <property type="entry name" value="Cyclin-like_sf"/>
</dbReference>
<dbReference type="AlphaFoldDB" id="A0AAV8XA62"/>
<proteinExistence type="predicted"/>
<gene>
    <name evidence="2" type="ORF">NQ314_013170</name>
</gene>
<name>A0AAV8XA62_9CUCU</name>
<protein>
    <recommendedName>
        <fullName evidence="1">Cyclin N-terminal domain-containing protein</fullName>
    </recommendedName>
</protein>
<feature type="domain" description="Cyclin N-terminal" evidence="1">
    <location>
        <begin position="57"/>
        <end position="154"/>
    </location>
</feature>
<organism evidence="2 3">
    <name type="scientific">Rhamnusium bicolor</name>
    <dbReference type="NCBI Taxonomy" id="1586634"/>
    <lineage>
        <taxon>Eukaryota</taxon>
        <taxon>Metazoa</taxon>
        <taxon>Ecdysozoa</taxon>
        <taxon>Arthropoda</taxon>
        <taxon>Hexapoda</taxon>
        <taxon>Insecta</taxon>
        <taxon>Pterygota</taxon>
        <taxon>Neoptera</taxon>
        <taxon>Endopterygota</taxon>
        <taxon>Coleoptera</taxon>
        <taxon>Polyphaga</taxon>
        <taxon>Cucujiformia</taxon>
        <taxon>Chrysomeloidea</taxon>
        <taxon>Cerambycidae</taxon>
        <taxon>Lepturinae</taxon>
        <taxon>Rhagiini</taxon>
        <taxon>Rhamnusium</taxon>
    </lineage>
</organism>
<comment type="caution">
    <text evidence="2">The sequence shown here is derived from an EMBL/GenBank/DDBJ whole genome shotgun (WGS) entry which is preliminary data.</text>
</comment>